<reference evidence="2" key="1">
    <citation type="submission" date="2016-11" db="UniProtKB">
        <authorList>
            <consortium name="WormBaseParasite"/>
        </authorList>
    </citation>
    <scope>IDENTIFICATION</scope>
</reference>
<evidence type="ECO:0000313" key="2">
    <source>
        <dbReference type="WBParaSite" id="L893_g27609.t1"/>
    </source>
</evidence>
<dbReference type="Proteomes" id="UP000095287">
    <property type="component" value="Unplaced"/>
</dbReference>
<organism evidence="1 2">
    <name type="scientific">Steinernema glaseri</name>
    <dbReference type="NCBI Taxonomy" id="37863"/>
    <lineage>
        <taxon>Eukaryota</taxon>
        <taxon>Metazoa</taxon>
        <taxon>Ecdysozoa</taxon>
        <taxon>Nematoda</taxon>
        <taxon>Chromadorea</taxon>
        <taxon>Rhabditida</taxon>
        <taxon>Tylenchina</taxon>
        <taxon>Panagrolaimomorpha</taxon>
        <taxon>Strongyloidoidea</taxon>
        <taxon>Steinernematidae</taxon>
        <taxon>Steinernema</taxon>
    </lineage>
</organism>
<sequence length="126" mass="13521">MSGVRFWAVNHGDRMIYARGLLSSPLTSMARRISHNLLLDGLHRQSLFAFGETVAGFNPICDGIGFSVNAGWKVARFGVAAHPNLHILSKIKAQSWNTPGQSAKGTNVGGPDLIRNSLQGGQASCY</sequence>
<evidence type="ECO:0000313" key="1">
    <source>
        <dbReference type="Proteomes" id="UP000095287"/>
    </source>
</evidence>
<dbReference type="WBParaSite" id="L893_g27609.t1">
    <property type="protein sequence ID" value="L893_g27609.t1"/>
    <property type="gene ID" value="L893_g27609"/>
</dbReference>
<keyword evidence="1" id="KW-1185">Reference proteome</keyword>
<proteinExistence type="predicted"/>
<name>A0A1I7ZMA8_9BILA</name>
<dbReference type="AlphaFoldDB" id="A0A1I7ZMA8"/>
<accession>A0A1I7ZMA8</accession>
<protein>
    <submittedName>
        <fullName evidence="2">TonB_dep_Rec domain-containing protein</fullName>
    </submittedName>
</protein>